<dbReference type="EMBL" id="FLQV01001745">
    <property type="protein sequence ID" value="SBT00160.1"/>
    <property type="molecule type" value="Genomic_DNA"/>
</dbReference>
<dbReference type="AlphaFoldDB" id="A0A1A8X4G4"/>
<evidence type="ECO:0000313" key="2">
    <source>
        <dbReference type="EMBL" id="SBT00160.1"/>
    </source>
</evidence>
<dbReference type="InterPro" id="IPR008780">
    <property type="entry name" value="Plasmodium_Vir"/>
</dbReference>
<proteinExistence type="predicted"/>
<evidence type="ECO:0000313" key="3">
    <source>
        <dbReference type="Proteomes" id="UP000078546"/>
    </source>
</evidence>
<evidence type="ECO:0000313" key="4">
    <source>
        <dbReference type="Proteomes" id="UP000078560"/>
    </source>
</evidence>
<evidence type="ECO:0000313" key="1">
    <source>
        <dbReference type="EMBL" id="SBS91012.1"/>
    </source>
</evidence>
<sequence>MIGDISYGRPRRLSETSSIDLTSKNIYNIIEKDSQDLSKYNEKCNNIHVSDNKDEVKTICKKVLKYLETSTVWNVQEPGYDTCLLLNFWIYDKLTHIFRDKDKTNIAFANFQTLFNNHLDHQANIPTNKKCTDKFDILNKEDWEKRKELYDYYIDYNTIKPMIAYFLPKCKEYYEYIEGKKELYEHFEKLCISKPTECPYFYENCKEYKPDLVLPNFSCHVQMVAAKNALLAQDDAKQELANGPRESGSHLSGLRADFSESIVTQENSDIGKNVGKSVLGIAPIALTASALYKFTPLGPWIRKLAGSNHNFTSNGIGHNEFLDHSQESNNMFFDGGENYISYQPI</sequence>
<dbReference type="Proteomes" id="UP000078560">
    <property type="component" value="Unassembled WGS sequence"/>
</dbReference>
<gene>
    <name evidence="2" type="ORF">POVCU1_057990</name>
    <name evidence="1" type="ORF">POVCU2_0064880</name>
</gene>
<dbReference type="Proteomes" id="UP000078546">
    <property type="component" value="Unassembled WGS sequence"/>
</dbReference>
<dbReference type="EMBL" id="FLQU01001018">
    <property type="protein sequence ID" value="SBS91012.1"/>
    <property type="molecule type" value="Genomic_DNA"/>
</dbReference>
<reference evidence="2" key="1">
    <citation type="submission" date="2016-05" db="EMBL/GenBank/DDBJ databases">
        <authorList>
            <person name="Lavstsen T."/>
            <person name="Jespersen J.S."/>
        </authorList>
    </citation>
    <scope>NUCLEOTIDE SEQUENCE [LARGE SCALE GENOMIC DNA]</scope>
</reference>
<reference evidence="3 4" key="2">
    <citation type="submission" date="2016-05" db="EMBL/GenBank/DDBJ databases">
        <authorList>
            <person name="Naeem Raeece"/>
        </authorList>
    </citation>
    <scope>NUCLEOTIDE SEQUENCE [LARGE SCALE GENOMIC DNA]</scope>
</reference>
<dbReference type="Pfam" id="PF05795">
    <property type="entry name" value="Plasmodium_Vir"/>
    <property type="match status" value="1"/>
</dbReference>
<accession>A0A1A8X4G4</accession>
<name>A0A1A8X4G4_PLAOA</name>
<organism evidence="2 3">
    <name type="scientific">Plasmodium ovale curtisi</name>
    <dbReference type="NCBI Taxonomy" id="864141"/>
    <lineage>
        <taxon>Eukaryota</taxon>
        <taxon>Sar</taxon>
        <taxon>Alveolata</taxon>
        <taxon>Apicomplexa</taxon>
        <taxon>Aconoidasida</taxon>
        <taxon>Haemosporida</taxon>
        <taxon>Plasmodiidae</taxon>
        <taxon>Plasmodium</taxon>
        <taxon>Plasmodium (Plasmodium)</taxon>
    </lineage>
</organism>
<protein>
    <submittedName>
        <fullName evidence="2">PIR Superfamily Protein</fullName>
    </submittedName>
</protein>